<sequence>MNYSARLKKIIYDESGQFLVYILAAIVVASVVTFGVAYRSLSSTKKTSVDTRSAQALYSAESCAEVALSLSDAELEDLSGDPATELDLTGDGVNDCSYAVSLDGGTNSLTPFTIEKDEVREIDLNGYGTGDITISWDTTPAQDAILVVRTISQTGGNYTVASLIYDGNDTVSCGTYAVGAFSAPDPGSGAYAHSFTFTPGNTAKLLRIMALCTSTTVFVQGQNNFPAQGYVINASGTNAGAIRKIQVVRGHPQLPAIFDYALFSKSGSAPLSK</sequence>
<organism evidence="2 3">
    <name type="scientific">candidate division WWE3 bacterium CG08_land_8_20_14_0_20_43_13</name>
    <dbReference type="NCBI Taxonomy" id="1975087"/>
    <lineage>
        <taxon>Bacteria</taxon>
        <taxon>Katanobacteria</taxon>
    </lineage>
</organism>
<proteinExistence type="predicted"/>
<dbReference type="Proteomes" id="UP000231414">
    <property type="component" value="Unassembled WGS sequence"/>
</dbReference>
<keyword evidence="1" id="KW-0812">Transmembrane</keyword>
<protein>
    <submittedName>
        <fullName evidence="2">Uncharacterized protein</fullName>
    </submittedName>
</protein>
<evidence type="ECO:0000313" key="3">
    <source>
        <dbReference type="Proteomes" id="UP000231414"/>
    </source>
</evidence>
<evidence type="ECO:0000256" key="1">
    <source>
        <dbReference type="SAM" id="Phobius"/>
    </source>
</evidence>
<comment type="caution">
    <text evidence="2">The sequence shown here is derived from an EMBL/GenBank/DDBJ whole genome shotgun (WGS) entry which is preliminary data.</text>
</comment>
<gene>
    <name evidence="2" type="ORF">COT52_00445</name>
</gene>
<reference evidence="3" key="1">
    <citation type="submission" date="2017-09" db="EMBL/GenBank/DDBJ databases">
        <title>Depth-based differentiation of microbial function through sediment-hosted aquifers and enrichment of novel symbionts in the deep terrestrial subsurface.</title>
        <authorList>
            <person name="Probst A.J."/>
            <person name="Ladd B."/>
            <person name="Jarett J.K."/>
            <person name="Geller-Mcgrath D.E."/>
            <person name="Sieber C.M.K."/>
            <person name="Emerson J.B."/>
            <person name="Anantharaman K."/>
            <person name="Thomas B.C."/>
            <person name="Malmstrom R."/>
            <person name="Stieglmeier M."/>
            <person name="Klingl A."/>
            <person name="Woyke T."/>
            <person name="Ryan C.M."/>
            <person name="Banfield J.F."/>
        </authorList>
    </citation>
    <scope>NUCLEOTIDE SEQUENCE [LARGE SCALE GENOMIC DNA]</scope>
</reference>
<feature type="transmembrane region" description="Helical" evidence="1">
    <location>
        <begin position="18"/>
        <end position="38"/>
    </location>
</feature>
<name>A0A2H0X825_UNCKA</name>
<dbReference type="EMBL" id="PEYW01000006">
    <property type="protein sequence ID" value="PIS21083.1"/>
    <property type="molecule type" value="Genomic_DNA"/>
</dbReference>
<keyword evidence="1" id="KW-1133">Transmembrane helix</keyword>
<keyword evidence="1" id="KW-0472">Membrane</keyword>
<accession>A0A2H0X825</accession>
<dbReference type="AlphaFoldDB" id="A0A2H0X825"/>
<evidence type="ECO:0000313" key="2">
    <source>
        <dbReference type="EMBL" id="PIS21083.1"/>
    </source>
</evidence>